<evidence type="ECO:0000259" key="7">
    <source>
        <dbReference type="PROSITE" id="PS51787"/>
    </source>
</evidence>
<dbReference type="InterPro" id="IPR017907">
    <property type="entry name" value="Znf_RING_CS"/>
</dbReference>
<dbReference type="PROSITE" id="PS50089">
    <property type="entry name" value="ZF_RING_2"/>
    <property type="match status" value="1"/>
</dbReference>
<evidence type="ECO:0000313" key="8">
    <source>
        <dbReference type="EMBL" id="KAJ9131168.1"/>
    </source>
</evidence>
<dbReference type="GO" id="GO:0008270">
    <property type="term" value="F:zinc ion binding"/>
    <property type="evidence" value="ECO:0007669"/>
    <property type="project" value="UniProtKB-KW"/>
</dbReference>
<feature type="domain" description="RING-type" evidence="6">
    <location>
        <begin position="222"/>
        <end position="260"/>
    </location>
</feature>
<keyword evidence="2 4" id="KW-0863">Zinc-finger</keyword>
<dbReference type="Gene3D" id="2.30.130.40">
    <property type="entry name" value="LON domain-like"/>
    <property type="match status" value="1"/>
</dbReference>
<dbReference type="Gene3D" id="3.30.40.10">
    <property type="entry name" value="Zinc/RING finger domain, C3HC4 (zinc finger)"/>
    <property type="match status" value="2"/>
</dbReference>
<accession>A0AA38VGV0</accession>
<keyword evidence="1" id="KW-0479">Metal-binding</keyword>
<dbReference type="InterPro" id="IPR015947">
    <property type="entry name" value="PUA-like_sf"/>
</dbReference>
<evidence type="ECO:0000256" key="2">
    <source>
        <dbReference type="ARBA" id="ARBA00022771"/>
    </source>
</evidence>
<dbReference type="Pfam" id="PF13923">
    <property type="entry name" value="zf-C3HC4_2"/>
    <property type="match status" value="1"/>
</dbReference>
<dbReference type="Gene3D" id="1.20.58.1480">
    <property type="match status" value="1"/>
</dbReference>
<name>A0AA38VGV0_9PEZI</name>
<reference evidence="8" key="1">
    <citation type="submission" date="2022-07" db="EMBL/GenBank/DDBJ databases">
        <title>Fungi with potential for degradation of polypropylene.</title>
        <authorList>
            <person name="Gostincar C."/>
        </authorList>
    </citation>
    <scope>NUCLEOTIDE SEQUENCE</scope>
    <source>
        <strain evidence="8">EXF-13308</strain>
    </source>
</reference>
<evidence type="ECO:0000259" key="6">
    <source>
        <dbReference type="PROSITE" id="PS50089"/>
    </source>
</evidence>
<dbReference type="InterPro" id="IPR001841">
    <property type="entry name" value="Znf_RING"/>
</dbReference>
<dbReference type="GO" id="GO:0006508">
    <property type="term" value="P:proteolysis"/>
    <property type="evidence" value="ECO:0007669"/>
    <property type="project" value="UniProtKB-KW"/>
</dbReference>
<keyword evidence="3" id="KW-0862">Zinc</keyword>
<dbReference type="EMBL" id="JANBVO010000071">
    <property type="protein sequence ID" value="KAJ9131168.1"/>
    <property type="molecule type" value="Genomic_DNA"/>
</dbReference>
<dbReference type="GO" id="GO:0008233">
    <property type="term" value="F:peptidase activity"/>
    <property type="evidence" value="ECO:0007669"/>
    <property type="project" value="UniProtKB-KW"/>
</dbReference>
<gene>
    <name evidence="8" type="ORF">NKR23_g11823</name>
</gene>
<evidence type="ECO:0000256" key="1">
    <source>
        <dbReference type="ARBA" id="ARBA00022723"/>
    </source>
</evidence>
<dbReference type="InterPro" id="IPR003111">
    <property type="entry name" value="Lon_prtase_N"/>
</dbReference>
<organism evidence="8 9">
    <name type="scientific">Pleurostoma richardsiae</name>
    <dbReference type="NCBI Taxonomy" id="41990"/>
    <lineage>
        <taxon>Eukaryota</taxon>
        <taxon>Fungi</taxon>
        <taxon>Dikarya</taxon>
        <taxon>Ascomycota</taxon>
        <taxon>Pezizomycotina</taxon>
        <taxon>Sordariomycetes</taxon>
        <taxon>Sordariomycetidae</taxon>
        <taxon>Calosphaeriales</taxon>
        <taxon>Pleurostomataceae</taxon>
        <taxon>Pleurostoma</taxon>
    </lineage>
</organism>
<dbReference type="Pfam" id="PF13445">
    <property type="entry name" value="zf-RING_UBOX"/>
    <property type="match status" value="1"/>
</dbReference>
<evidence type="ECO:0000256" key="3">
    <source>
        <dbReference type="ARBA" id="ARBA00022833"/>
    </source>
</evidence>
<dbReference type="CDD" id="cd16514">
    <property type="entry name" value="RING-HC_LONFs_rpt2"/>
    <property type="match status" value="1"/>
</dbReference>
<dbReference type="PROSITE" id="PS51787">
    <property type="entry name" value="LON_N"/>
    <property type="match status" value="1"/>
</dbReference>
<dbReference type="SMART" id="SM00464">
    <property type="entry name" value="LON"/>
    <property type="match status" value="1"/>
</dbReference>
<dbReference type="InterPro" id="IPR013083">
    <property type="entry name" value="Znf_RING/FYVE/PHD"/>
</dbReference>
<feature type="region of interest" description="Disordered" evidence="5">
    <location>
        <begin position="1"/>
        <end position="23"/>
    </location>
</feature>
<dbReference type="SUPFAM" id="SSF57850">
    <property type="entry name" value="RING/U-box"/>
    <property type="match status" value="2"/>
</dbReference>
<dbReference type="Pfam" id="PF02190">
    <property type="entry name" value="LON_substr_bdg"/>
    <property type="match status" value="1"/>
</dbReference>
<dbReference type="PANTHER" id="PTHR23327:SF42">
    <property type="entry name" value="LON PEPTIDASE N-TERMINAL DOMAIN AND RING FINGER PROTEIN C14F5.10C"/>
    <property type="match status" value="1"/>
</dbReference>
<keyword evidence="9" id="KW-1185">Reference proteome</keyword>
<feature type="region of interest" description="Disordered" evidence="5">
    <location>
        <begin position="419"/>
        <end position="464"/>
    </location>
</feature>
<dbReference type="InterPro" id="IPR027370">
    <property type="entry name" value="Znf-RING_euk"/>
</dbReference>
<dbReference type="AlphaFoldDB" id="A0AA38VGV0"/>
<keyword evidence="8" id="KW-0378">Hydrolase</keyword>
<dbReference type="SMART" id="SM00184">
    <property type="entry name" value="RING"/>
    <property type="match status" value="2"/>
</dbReference>
<evidence type="ECO:0000256" key="5">
    <source>
        <dbReference type="SAM" id="MobiDB-lite"/>
    </source>
</evidence>
<feature type="compositionally biased region" description="Polar residues" evidence="5">
    <location>
        <begin position="1"/>
        <end position="16"/>
    </location>
</feature>
<evidence type="ECO:0000313" key="9">
    <source>
        <dbReference type="Proteomes" id="UP001174694"/>
    </source>
</evidence>
<dbReference type="Proteomes" id="UP001174694">
    <property type="component" value="Unassembled WGS sequence"/>
</dbReference>
<comment type="caution">
    <text evidence="8">The sequence shown here is derived from an EMBL/GenBank/DDBJ whole genome shotgun (WGS) entry which is preliminary data.</text>
</comment>
<protein>
    <submittedName>
        <fullName evidence="8">ATP-dependent protease</fullName>
    </submittedName>
</protein>
<sequence length="556" mass="62570">MSSPQDTEASTRSPSPLSEVADRLRRSSLKEDDLLRADQVRQIVRLFQCPRCSYPFHDPVTLPCGRTLCRGCLPETHTRANISYPATENRLQGFKCPFPDCEKEHAIADCAVDVVLSKVLANVKSALEEARNGAAASKSSVNIIVKDPWAVAGISSLKEPDAPFPVPQGGPLVATYTLAEMGELDYLADVSYVVVSGTNGQAAHDIIVLDRLKKAVRTEMDCQVCYAMFFDPLTTVCGHTFCRHCAQRALDHAPYCPICRRPISTTHVDRQSSPSNDLIVRIITTLWPEDVEVRKQMVAAENLHEGSEFDVPIFVCTLAFPQMPTFLHVFEPRYRLMIRRALEGNRCFGMVLPKRPRSHSDNHFHELGTLLRIINVEFFPDGRSVIETIGVSRFRIVNHTLLDGYVVAKTEKVNDVGVAEEEELEVSETRRADSAAGTVTDAGEATSRPTALNEPVLMSPVTPRPEDIERMATRELMDFCIDFVRRRKEQSVRWLTARMLAIYGECPSDPAVLPWWLGSILPVREEEKYRLLGTSSVRERLKICCRWIVEWETSRW</sequence>
<keyword evidence="8" id="KW-0645">Protease</keyword>
<proteinExistence type="predicted"/>
<dbReference type="InterPro" id="IPR046336">
    <property type="entry name" value="Lon_prtase_N_sf"/>
</dbReference>
<dbReference type="PROSITE" id="PS00518">
    <property type="entry name" value="ZF_RING_1"/>
    <property type="match status" value="1"/>
</dbReference>
<dbReference type="SUPFAM" id="SSF88697">
    <property type="entry name" value="PUA domain-like"/>
    <property type="match status" value="1"/>
</dbReference>
<dbReference type="PANTHER" id="PTHR23327">
    <property type="entry name" value="RING FINGER PROTEIN 127"/>
    <property type="match status" value="1"/>
</dbReference>
<dbReference type="GO" id="GO:0061630">
    <property type="term" value="F:ubiquitin protein ligase activity"/>
    <property type="evidence" value="ECO:0007669"/>
    <property type="project" value="TreeGrafter"/>
</dbReference>
<feature type="domain" description="Lon N-terminal" evidence="7">
    <location>
        <begin position="303"/>
        <end position="552"/>
    </location>
</feature>
<evidence type="ECO:0000256" key="4">
    <source>
        <dbReference type="PROSITE-ProRule" id="PRU00175"/>
    </source>
</evidence>